<dbReference type="Proteomes" id="UP000516412">
    <property type="component" value="Chromosome"/>
</dbReference>
<reference evidence="1" key="1">
    <citation type="submission" date="2024-06" db="EMBL/GenBank/DDBJ databases">
        <title>Complete Genome Sequence of mouse commensal type strain Neisseria musculi.</title>
        <authorList>
            <person name="Thapa E."/>
            <person name="Aluvathingal J."/>
            <person name="Nadendla S."/>
            <person name="Mehta A."/>
            <person name="Tettelin H."/>
            <person name="Weyand N.J."/>
        </authorList>
    </citation>
    <scope>NUCLEOTIDE SEQUENCE</scope>
    <source>
        <strain evidence="1">NW831</strain>
    </source>
</reference>
<name>A0A7H1MD72_9NEIS</name>
<evidence type="ECO:0000313" key="1">
    <source>
        <dbReference type="EMBL" id="QNT59587.1"/>
    </source>
</evidence>
<keyword evidence="2" id="KW-1185">Reference proteome</keyword>
<dbReference type="AlphaFoldDB" id="A0A7H1MD72"/>
<organism evidence="1 2">
    <name type="scientific">Neisseria musculi</name>
    <dbReference type="NCBI Taxonomy" id="1815583"/>
    <lineage>
        <taxon>Bacteria</taxon>
        <taxon>Pseudomonadati</taxon>
        <taxon>Pseudomonadota</taxon>
        <taxon>Betaproteobacteria</taxon>
        <taxon>Neisseriales</taxon>
        <taxon>Neisseriaceae</taxon>
        <taxon>Neisseria</taxon>
    </lineage>
</organism>
<gene>
    <name evidence="1" type="ORF">H7A79_2063</name>
</gene>
<sequence>MKNGVAAQAVVRGVREWSRKTGNSGYIDQYEIIAAAANPHHGNIQTFAGPPMAQNPKPYLGRSVRVKVDGLNHKACVMDLSFLPFKVH</sequence>
<dbReference type="KEGG" id="nmus:H7A79_2063"/>
<proteinExistence type="predicted"/>
<evidence type="ECO:0000313" key="2">
    <source>
        <dbReference type="Proteomes" id="UP000516412"/>
    </source>
</evidence>
<dbReference type="EMBL" id="CP060414">
    <property type="protein sequence ID" value="QNT59587.1"/>
    <property type="molecule type" value="Genomic_DNA"/>
</dbReference>
<accession>A0A7H1MD72</accession>
<dbReference type="RefSeq" id="WP_187000281.1">
    <property type="nucleotide sequence ID" value="NZ_CP060414.2"/>
</dbReference>
<protein>
    <submittedName>
        <fullName evidence="1">Uncharacterized protein</fullName>
    </submittedName>
</protein>